<gene>
    <name evidence="3" type="ORF">E3N88_14695</name>
</gene>
<sequence length="170" mass="19280">MGNRWFKKVAWFLGERLLGMAEDVDVAHAYTLEAGVLPRCGSSATPSSGRGLNYHLNEHNPITDNVKRYIDIAGFGGVIDSGYQICMSDIRSCQSECFLIYWDVVEFHTPQRVMRQFGMVQRIPDSISLSFNEHMKWHSISRSGKPEKSWKNSHNFMCSLNDKGIGSGMR</sequence>
<keyword evidence="4" id="KW-1185">Reference proteome</keyword>
<dbReference type="AlphaFoldDB" id="A0A5N6P577"/>
<feature type="domain" description="Aminotransferase-like plant mobile" evidence="2">
    <location>
        <begin position="87"/>
        <end position="155"/>
    </location>
</feature>
<dbReference type="OrthoDB" id="1751334at2759"/>
<keyword evidence="1" id="KW-0732">Signal</keyword>
<comment type="caution">
    <text evidence="3">The sequence shown here is derived from an EMBL/GenBank/DDBJ whole genome shotgun (WGS) entry which is preliminary data.</text>
</comment>
<feature type="chain" id="PRO_5024297229" description="Aminotransferase-like plant mobile domain-containing protein" evidence="1">
    <location>
        <begin position="22"/>
        <end position="170"/>
    </location>
</feature>
<dbReference type="Pfam" id="PF10536">
    <property type="entry name" value="PMD"/>
    <property type="match status" value="1"/>
</dbReference>
<protein>
    <recommendedName>
        <fullName evidence="2">Aminotransferase-like plant mobile domain-containing protein</fullName>
    </recommendedName>
</protein>
<dbReference type="EMBL" id="SZYD01000007">
    <property type="protein sequence ID" value="KAD5803335.1"/>
    <property type="molecule type" value="Genomic_DNA"/>
</dbReference>
<evidence type="ECO:0000313" key="4">
    <source>
        <dbReference type="Proteomes" id="UP000326396"/>
    </source>
</evidence>
<reference evidence="3 4" key="1">
    <citation type="submission" date="2019-05" db="EMBL/GenBank/DDBJ databases">
        <title>Mikania micrantha, genome provides insights into the molecular mechanism of rapid growth.</title>
        <authorList>
            <person name="Liu B."/>
        </authorList>
    </citation>
    <scope>NUCLEOTIDE SEQUENCE [LARGE SCALE GENOMIC DNA]</scope>
    <source>
        <strain evidence="3">NLD-2019</strain>
        <tissue evidence="3">Leaf</tissue>
    </source>
</reference>
<feature type="signal peptide" evidence="1">
    <location>
        <begin position="1"/>
        <end position="21"/>
    </location>
</feature>
<proteinExistence type="predicted"/>
<dbReference type="InterPro" id="IPR019557">
    <property type="entry name" value="AminoTfrase-like_pln_mobile"/>
</dbReference>
<evidence type="ECO:0000313" key="3">
    <source>
        <dbReference type="EMBL" id="KAD5803335.1"/>
    </source>
</evidence>
<evidence type="ECO:0000259" key="2">
    <source>
        <dbReference type="Pfam" id="PF10536"/>
    </source>
</evidence>
<accession>A0A5N6P577</accession>
<dbReference type="Proteomes" id="UP000326396">
    <property type="component" value="Linkage Group LG15"/>
</dbReference>
<organism evidence="3 4">
    <name type="scientific">Mikania micrantha</name>
    <name type="common">bitter vine</name>
    <dbReference type="NCBI Taxonomy" id="192012"/>
    <lineage>
        <taxon>Eukaryota</taxon>
        <taxon>Viridiplantae</taxon>
        <taxon>Streptophyta</taxon>
        <taxon>Embryophyta</taxon>
        <taxon>Tracheophyta</taxon>
        <taxon>Spermatophyta</taxon>
        <taxon>Magnoliopsida</taxon>
        <taxon>eudicotyledons</taxon>
        <taxon>Gunneridae</taxon>
        <taxon>Pentapetalae</taxon>
        <taxon>asterids</taxon>
        <taxon>campanulids</taxon>
        <taxon>Asterales</taxon>
        <taxon>Asteraceae</taxon>
        <taxon>Asteroideae</taxon>
        <taxon>Heliantheae alliance</taxon>
        <taxon>Eupatorieae</taxon>
        <taxon>Mikania</taxon>
    </lineage>
</organism>
<evidence type="ECO:0000256" key="1">
    <source>
        <dbReference type="SAM" id="SignalP"/>
    </source>
</evidence>
<name>A0A5N6P577_9ASTR</name>